<feature type="region of interest" description="Disordered" evidence="1">
    <location>
        <begin position="36"/>
        <end position="70"/>
    </location>
</feature>
<reference evidence="2" key="1">
    <citation type="submission" date="2021-06" db="EMBL/GenBank/DDBJ databases">
        <title>Complete genome sequence of Nocardioides sp. G188.</title>
        <authorList>
            <person name="Im W.-T."/>
        </authorList>
    </citation>
    <scope>NUCLEOTIDE SEQUENCE</scope>
    <source>
        <strain evidence="2">G188</strain>
    </source>
</reference>
<dbReference type="RefSeq" id="WP_216939810.1">
    <property type="nucleotide sequence ID" value="NZ_CP077062.1"/>
</dbReference>
<evidence type="ECO:0000313" key="3">
    <source>
        <dbReference type="Proteomes" id="UP000683575"/>
    </source>
</evidence>
<accession>A0A975Y0B5</accession>
<organism evidence="2 3">
    <name type="scientific">Nocardioides panacis</name>
    <dbReference type="NCBI Taxonomy" id="2849501"/>
    <lineage>
        <taxon>Bacteria</taxon>
        <taxon>Bacillati</taxon>
        <taxon>Actinomycetota</taxon>
        <taxon>Actinomycetes</taxon>
        <taxon>Propionibacteriales</taxon>
        <taxon>Nocardioidaceae</taxon>
        <taxon>Nocardioides</taxon>
    </lineage>
</organism>
<evidence type="ECO:0000256" key="1">
    <source>
        <dbReference type="SAM" id="MobiDB-lite"/>
    </source>
</evidence>
<dbReference type="AlphaFoldDB" id="A0A975Y0B5"/>
<feature type="compositionally biased region" description="Low complexity" evidence="1">
    <location>
        <begin position="42"/>
        <end position="58"/>
    </location>
</feature>
<dbReference type="EMBL" id="CP077062">
    <property type="protein sequence ID" value="QWZ08301.1"/>
    <property type="molecule type" value="Genomic_DNA"/>
</dbReference>
<gene>
    <name evidence="2" type="ORF">KRR39_23840</name>
</gene>
<dbReference type="KEGG" id="nps:KRR39_23840"/>
<evidence type="ECO:0000313" key="2">
    <source>
        <dbReference type="EMBL" id="QWZ08301.1"/>
    </source>
</evidence>
<name>A0A975Y0B5_9ACTN</name>
<keyword evidence="3" id="KW-1185">Reference proteome</keyword>
<proteinExistence type="predicted"/>
<sequence>MTSASYRCWLSTQSPDCSVECASQLIAPNVGEVRKALRDPKPAASSRRVPSASTRSTPGAIEESWTATRP</sequence>
<protein>
    <submittedName>
        <fullName evidence="2">Uncharacterized protein</fullName>
    </submittedName>
</protein>
<dbReference type="Proteomes" id="UP000683575">
    <property type="component" value="Chromosome"/>
</dbReference>